<dbReference type="Gene3D" id="1.10.10.10">
    <property type="entry name" value="Winged helix-like DNA-binding domain superfamily/Winged helix DNA-binding domain"/>
    <property type="match status" value="1"/>
</dbReference>
<dbReference type="Gene3D" id="3.40.190.10">
    <property type="entry name" value="Periplasmic binding protein-like II"/>
    <property type="match status" value="2"/>
</dbReference>
<dbReference type="PANTHER" id="PTHR30126:SF40">
    <property type="entry name" value="HTH-TYPE TRANSCRIPTIONAL REGULATOR GLTR"/>
    <property type="match status" value="1"/>
</dbReference>
<name>A0A0R1W0X2_9LACO</name>
<keyword evidence="3" id="KW-0238">DNA-binding</keyword>
<dbReference type="Proteomes" id="UP000051966">
    <property type="component" value="Unassembled WGS sequence"/>
</dbReference>
<dbReference type="GO" id="GO:0000976">
    <property type="term" value="F:transcription cis-regulatory region binding"/>
    <property type="evidence" value="ECO:0007669"/>
    <property type="project" value="TreeGrafter"/>
</dbReference>
<evidence type="ECO:0000259" key="5">
    <source>
        <dbReference type="PROSITE" id="PS50931"/>
    </source>
</evidence>
<dbReference type="PATRIC" id="fig|1423743.5.peg.1484"/>
<dbReference type="GO" id="GO:0003700">
    <property type="term" value="F:DNA-binding transcription factor activity"/>
    <property type="evidence" value="ECO:0007669"/>
    <property type="project" value="InterPro"/>
</dbReference>
<evidence type="ECO:0000256" key="4">
    <source>
        <dbReference type="ARBA" id="ARBA00023163"/>
    </source>
</evidence>
<feature type="domain" description="HTH lysR-type" evidence="5">
    <location>
        <begin position="23"/>
        <end position="74"/>
    </location>
</feature>
<dbReference type="OrthoDB" id="9785745at2"/>
<sequence length="311" mass="35502">MYNNYINNPNYGGDDLMLDRRYETFLMLAKTTSYTKTAQKLFITQPAVTQQIASLQKELQLELVKYERPHLVITPAGKQLAKFIESVTIKSQQILAHLQQPQAKRPLKFGATLSFNTIVEPQFIKKINDRFTDLNCLVANTDRILSQIDNGQIEFGLVEGNFNLADYDYIPIFKDRFVAICNSKNPLAELDTVTLQDCLQSPLLLREAGSGTRSILENWLGTMNRSVDDFAKVITVGDMATIMGLLESNLGISFMYHALLPQQLEQHRLKELHLADFTITRTLSMVFQKQSYYEKQYQQLAAVIKQILAHQ</sequence>
<comment type="similarity">
    <text evidence="1">Belongs to the LysR transcriptional regulatory family.</text>
</comment>
<dbReference type="PANTHER" id="PTHR30126">
    <property type="entry name" value="HTH-TYPE TRANSCRIPTIONAL REGULATOR"/>
    <property type="match status" value="1"/>
</dbReference>
<proteinExistence type="inferred from homology"/>
<dbReference type="InterPro" id="IPR036390">
    <property type="entry name" value="WH_DNA-bd_sf"/>
</dbReference>
<evidence type="ECO:0000256" key="3">
    <source>
        <dbReference type="ARBA" id="ARBA00023125"/>
    </source>
</evidence>
<comment type="caution">
    <text evidence="6">The sequence shown here is derived from an EMBL/GenBank/DDBJ whole genome shotgun (WGS) entry which is preliminary data.</text>
</comment>
<dbReference type="PROSITE" id="PS50931">
    <property type="entry name" value="HTH_LYSR"/>
    <property type="match status" value="1"/>
</dbReference>
<reference evidence="6 7" key="1">
    <citation type="journal article" date="2015" name="Genome Announc.">
        <title>Expanding the biotechnology potential of lactobacilli through comparative genomics of 213 strains and associated genera.</title>
        <authorList>
            <person name="Sun Z."/>
            <person name="Harris H.M."/>
            <person name="McCann A."/>
            <person name="Guo C."/>
            <person name="Argimon S."/>
            <person name="Zhang W."/>
            <person name="Yang X."/>
            <person name="Jeffery I.B."/>
            <person name="Cooney J.C."/>
            <person name="Kagawa T.F."/>
            <person name="Liu W."/>
            <person name="Song Y."/>
            <person name="Salvetti E."/>
            <person name="Wrobel A."/>
            <person name="Rasinkangas P."/>
            <person name="Parkhill J."/>
            <person name="Rea M.C."/>
            <person name="O'Sullivan O."/>
            <person name="Ritari J."/>
            <person name="Douillard F.P."/>
            <person name="Paul Ross R."/>
            <person name="Yang R."/>
            <person name="Briner A.E."/>
            <person name="Felis G.E."/>
            <person name="de Vos W.M."/>
            <person name="Barrangou R."/>
            <person name="Klaenhammer T.R."/>
            <person name="Caufield P.W."/>
            <person name="Cui Y."/>
            <person name="Zhang H."/>
            <person name="O'Toole P.W."/>
        </authorList>
    </citation>
    <scope>NUCLEOTIDE SEQUENCE [LARGE SCALE GENOMIC DNA]</scope>
    <source>
        <strain evidence="6 7">DSM 18382</strain>
    </source>
</reference>
<evidence type="ECO:0000313" key="6">
    <source>
        <dbReference type="EMBL" id="KRM11383.1"/>
    </source>
</evidence>
<accession>A0A0R1W0X2</accession>
<dbReference type="InterPro" id="IPR005119">
    <property type="entry name" value="LysR_subst-bd"/>
</dbReference>
<dbReference type="Pfam" id="PF03466">
    <property type="entry name" value="LysR_substrate"/>
    <property type="match status" value="1"/>
</dbReference>
<dbReference type="Pfam" id="PF00126">
    <property type="entry name" value="HTH_1"/>
    <property type="match status" value="1"/>
</dbReference>
<dbReference type="InterPro" id="IPR000847">
    <property type="entry name" value="LysR_HTH_N"/>
</dbReference>
<protein>
    <submittedName>
        <fullName evidence="6">Transcriptional regulator</fullName>
    </submittedName>
</protein>
<keyword evidence="7" id="KW-1185">Reference proteome</keyword>
<keyword evidence="2" id="KW-0805">Transcription regulation</keyword>
<keyword evidence="4" id="KW-0804">Transcription</keyword>
<evidence type="ECO:0000256" key="2">
    <source>
        <dbReference type="ARBA" id="ARBA00023015"/>
    </source>
</evidence>
<organism evidence="6 7">
    <name type="scientific">Lentilactobacillus farraginis DSM 18382 = JCM 14108</name>
    <dbReference type="NCBI Taxonomy" id="1423743"/>
    <lineage>
        <taxon>Bacteria</taxon>
        <taxon>Bacillati</taxon>
        <taxon>Bacillota</taxon>
        <taxon>Bacilli</taxon>
        <taxon>Lactobacillales</taxon>
        <taxon>Lactobacillaceae</taxon>
        <taxon>Lentilactobacillus</taxon>
    </lineage>
</organism>
<evidence type="ECO:0000313" key="7">
    <source>
        <dbReference type="Proteomes" id="UP000051966"/>
    </source>
</evidence>
<gene>
    <name evidence="6" type="ORF">FD41_GL001433</name>
</gene>
<dbReference type="SUPFAM" id="SSF46785">
    <property type="entry name" value="Winged helix' DNA-binding domain"/>
    <property type="match status" value="1"/>
</dbReference>
<evidence type="ECO:0000256" key="1">
    <source>
        <dbReference type="ARBA" id="ARBA00009437"/>
    </source>
</evidence>
<dbReference type="EMBL" id="AZFY01000023">
    <property type="protein sequence ID" value="KRM11383.1"/>
    <property type="molecule type" value="Genomic_DNA"/>
</dbReference>
<dbReference type="AlphaFoldDB" id="A0A0R1W0X2"/>
<dbReference type="SUPFAM" id="SSF53850">
    <property type="entry name" value="Periplasmic binding protein-like II"/>
    <property type="match status" value="1"/>
</dbReference>
<dbReference type="InterPro" id="IPR036388">
    <property type="entry name" value="WH-like_DNA-bd_sf"/>
</dbReference>